<sequence>MSKYRLETARPSGWIVEYDGDDPVEYAKAVVGAAVDGRTTRATCVGSRGDEAPGPRRERISEILHQFGGIPSNDADHLAGIIDGAGL</sequence>
<dbReference type="EMBL" id="MW601223">
    <property type="protein sequence ID" value="QTF82165.1"/>
    <property type="molecule type" value="Genomic_DNA"/>
</dbReference>
<keyword evidence="2" id="KW-1185">Reference proteome</keyword>
<dbReference type="Proteomes" id="UP000664925">
    <property type="component" value="Segment"/>
</dbReference>
<protein>
    <submittedName>
        <fullName evidence="1">Uncharacterized protein</fullName>
    </submittedName>
</protein>
<evidence type="ECO:0000313" key="1">
    <source>
        <dbReference type="EMBL" id="QTF82165.1"/>
    </source>
</evidence>
<evidence type="ECO:0000313" key="2">
    <source>
        <dbReference type="Proteomes" id="UP000664925"/>
    </source>
</evidence>
<name>A0A8A5LKD5_9CAUD</name>
<proteinExistence type="predicted"/>
<reference evidence="1" key="1">
    <citation type="submission" date="2021-02" db="EMBL/GenBank/DDBJ databases">
        <authorList>
            <person name="Johnson B.J."/>
            <person name="Isenhart S.H."/>
            <person name="Brown D.K."/>
            <person name="Kleven A.S."/>
            <person name="Bohn B.R."/>
            <person name="Martinez L.A."/>
            <person name="Garcia C.A."/>
            <person name="Zack K.M."/>
            <person name="Garlena R.A."/>
            <person name="Russell D.A."/>
            <person name="Jacobs-Sera D."/>
            <person name="Hatfull G.F."/>
        </authorList>
    </citation>
    <scope>NUCLEOTIDE SEQUENCE</scope>
</reference>
<gene>
    <name evidence="1" type="primary">68</name>
    <name evidence="1" type="ORF">SEA_PRAIRIE_68</name>
</gene>
<accession>A0A8A5LKD5</accession>
<organism evidence="1 2">
    <name type="scientific">Arthrobacter phage Prairie</name>
    <dbReference type="NCBI Taxonomy" id="2816463"/>
    <lineage>
        <taxon>Viruses</taxon>
        <taxon>Duplodnaviria</taxon>
        <taxon>Heunggongvirae</taxon>
        <taxon>Uroviricota</taxon>
        <taxon>Caudoviricetes</taxon>
        <taxon>Berryhillviridae</taxon>
        <taxon>Lilmacvirus</taxon>
        <taxon>Lilmacvirus prairie</taxon>
    </lineage>
</organism>